<evidence type="ECO:0008006" key="3">
    <source>
        <dbReference type="Google" id="ProtNLM"/>
    </source>
</evidence>
<gene>
    <name evidence="1" type="ORF">WFZ85_00755</name>
</gene>
<dbReference type="RefSeq" id="WP_342694375.1">
    <property type="nucleotide sequence ID" value="NZ_JBCGDO010000001.1"/>
</dbReference>
<protein>
    <recommendedName>
        <fullName evidence="3">Ig-like domain-containing protein</fullName>
    </recommendedName>
</protein>
<dbReference type="Gene3D" id="2.120.10.30">
    <property type="entry name" value="TolB, C-terminal domain"/>
    <property type="match status" value="1"/>
</dbReference>
<name>A0ABU9N0J0_9FLAO</name>
<proteinExistence type="predicted"/>
<organism evidence="1 2">
    <name type="scientific">Flavobacterium aureirubrum</name>
    <dbReference type="NCBI Taxonomy" id="3133147"/>
    <lineage>
        <taxon>Bacteria</taxon>
        <taxon>Pseudomonadati</taxon>
        <taxon>Bacteroidota</taxon>
        <taxon>Flavobacteriia</taxon>
        <taxon>Flavobacteriales</taxon>
        <taxon>Flavobacteriaceae</taxon>
        <taxon>Flavobacterium</taxon>
    </lineage>
</organism>
<accession>A0ABU9N0J0</accession>
<keyword evidence="2" id="KW-1185">Reference proteome</keyword>
<dbReference type="EMBL" id="JBCGDO010000001">
    <property type="protein sequence ID" value="MEM0541135.1"/>
    <property type="molecule type" value="Genomic_DNA"/>
</dbReference>
<sequence>MKQLLLKSKKSNLPFSLTEKKQVKKSTISITTNMLKCLFVVLSLTPFAEVSAQCSIVISSSLPINSVATVRTLAGSGVAGNTNDTRSDSSFSFPSVITTSASGNVFIPDFGNNLICVITSVGVVSTLAESRMAGNSKYYRVINK</sequence>
<reference evidence="1 2" key="1">
    <citation type="submission" date="2024-03" db="EMBL/GenBank/DDBJ databases">
        <title>Two novel species of the genus Flavobacterium exhibiting potentially degradation of complex polysaccharides.</title>
        <authorList>
            <person name="Lian X."/>
        </authorList>
    </citation>
    <scope>NUCLEOTIDE SEQUENCE [LARGE SCALE GENOMIC DNA]</scope>
    <source>
        <strain evidence="2">j3</strain>
    </source>
</reference>
<evidence type="ECO:0000313" key="1">
    <source>
        <dbReference type="EMBL" id="MEM0541135.1"/>
    </source>
</evidence>
<evidence type="ECO:0000313" key="2">
    <source>
        <dbReference type="Proteomes" id="UP001460072"/>
    </source>
</evidence>
<comment type="caution">
    <text evidence="1">The sequence shown here is derived from an EMBL/GenBank/DDBJ whole genome shotgun (WGS) entry which is preliminary data.</text>
</comment>
<dbReference type="InterPro" id="IPR011042">
    <property type="entry name" value="6-blade_b-propeller_TolB-like"/>
</dbReference>
<dbReference type="Proteomes" id="UP001460072">
    <property type="component" value="Unassembled WGS sequence"/>
</dbReference>